<evidence type="ECO:0000256" key="5">
    <source>
        <dbReference type="SAM" id="Phobius"/>
    </source>
</evidence>
<evidence type="ECO:0000256" key="3">
    <source>
        <dbReference type="ARBA" id="ARBA00022989"/>
    </source>
</evidence>
<accession>A0A367WM40</accession>
<comment type="subcellular location">
    <subcellularLocation>
        <location evidence="1">Membrane</location>
        <topology evidence="1">Multi-pass membrane protein</topology>
    </subcellularLocation>
</comment>
<feature type="transmembrane region" description="Helical" evidence="5">
    <location>
        <begin position="196"/>
        <end position="217"/>
    </location>
</feature>
<feature type="transmembrane region" description="Helical" evidence="5">
    <location>
        <begin position="286"/>
        <end position="308"/>
    </location>
</feature>
<sequence>MSAKPDLKMDGTSWAMLLILSVLWGGSFFFTKIALVDLPPFTLVLLRVTIASVILWWVVLLRHIPIPQDPKFWGAIVIMGAFNNLVPFSLIVWGQTHIASGLAAILNATTPLFTIVIAHIATENEKLNLRKALGVLTGFGGVVIIIGLPGSDGIAQSATRSTSGLAPLAPFAILLATFCYGCTGVFGKRFGAMNPILTAAGMTSASSIMLIPLAAVIDQPWALPVPSTDTILAIFGIAALSTSLAYILYFAILKRAGASNLLLVTFLIPVSAILLGVGFLGESLLVQHIIGMGVIGVGLAVIDGRLIAATGTRNK</sequence>
<organism evidence="7 8">
    <name type="scientific">Thalassospira profundimaris</name>
    <dbReference type="NCBI Taxonomy" id="502049"/>
    <lineage>
        <taxon>Bacteria</taxon>
        <taxon>Pseudomonadati</taxon>
        <taxon>Pseudomonadota</taxon>
        <taxon>Alphaproteobacteria</taxon>
        <taxon>Rhodospirillales</taxon>
        <taxon>Thalassospiraceae</taxon>
        <taxon>Thalassospira</taxon>
    </lineage>
</organism>
<feature type="transmembrane region" description="Helical" evidence="5">
    <location>
        <begin position="261"/>
        <end position="280"/>
    </location>
</feature>
<dbReference type="PANTHER" id="PTHR32322">
    <property type="entry name" value="INNER MEMBRANE TRANSPORTER"/>
    <property type="match status" value="1"/>
</dbReference>
<feature type="transmembrane region" description="Helical" evidence="5">
    <location>
        <begin position="72"/>
        <end position="92"/>
    </location>
</feature>
<feature type="transmembrane region" description="Helical" evidence="5">
    <location>
        <begin position="98"/>
        <end position="120"/>
    </location>
</feature>
<name>A0A367WM40_9PROT</name>
<dbReference type="GO" id="GO:0016020">
    <property type="term" value="C:membrane"/>
    <property type="evidence" value="ECO:0007669"/>
    <property type="project" value="UniProtKB-SubCell"/>
</dbReference>
<evidence type="ECO:0000259" key="6">
    <source>
        <dbReference type="Pfam" id="PF00892"/>
    </source>
</evidence>
<dbReference type="Pfam" id="PF00892">
    <property type="entry name" value="EamA"/>
    <property type="match status" value="2"/>
</dbReference>
<protein>
    <submittedName>
        <fullName evidence="7">ABC transporter permease</fullName>
    </submittedName>
</protein>
<gene>
    <name evidence="7" type="ORF">TH30_21565</name>
</gene>
<keyword evidence="3 5" id="KW-1133">Transmembrane helix</keyword>
<feature type="domain" description="EamA" evidence="6">
    <location>
        <begin position="171"/>
        <end position="302"/>
    </location>
</feature>
<reference evidence="7 8" key="1">
    <citation type="submission" date="2014-07" db="EMBL/GenBank/DDBJ databases">
        <title>Draft genome sequence of Thalassospira profundimaris PR54-5.</title>
        <authorList>
            <person name="Lai Q."/>
            <person name="Shao Z."/>
        </authorList>
    </citation>
    <scope>NUCLEOTIDE SEQUENCE [LARGE SCALE GENOMIC DNA]</scope>
    <source>
        <strain evidence="7 8">PR54-5</strain>
    </source>
</reference>
<proteinExistence type="predicted"/>
<feature type="transmembrane region" description="Helical" evidence="5">
    <location>
        <begin position="41"/>
        <end position="60"/>
    </location>
</feature>
<comment type="caution">
    <text evidence="7">The sequence shown here is derived from an EMBL/GenBank/DDBJ whole genome shotgun (WGS) entry which is preliminary data.</text>
</comment>
<evidence type="ECO:0000256" key="4">
    <source>
        <dbReference type="ARBA" id="ARBA00023136"/>
    </source>
</evidence>
<dbReference type="Proteomes" id="UP000252255">
    <property type="component" value="Unassembled WGS sequence"/>
</dbReference>
<dbReference type="InterPro" id="IPR050638">
    <property type="entry name" value="AA-Vitamin_Transporters"/>
</dbReference>
<feature type="transmembrane region" description="Helical" evidence="5">
    <location>
        <begin position="12"/>
        <end position="35"/>
    </location>
</feature>
<dbReference type="AlphaFoldDB" id="A0A367WM40"/>
<dbReference type="InterPro" id="IPR000620">
    <property type="entry name" value="EamA_dom"/>
</dbReference>
<dbReference type="EMBL" id="JPWI01000020">
    <property type="protein sequence ID" value="RCK41522.1"/>
    <property type="molecule type" value="Genomic_DNA"/>
</dbReference>
<keyword evidence="2 5" id="KW-0812">Transmembrane</keyword>
<dbReference type="SUPFAM" id="SSF103481">
    <property type="entry name" value="Multidrug resistance efflux transporter EmrE"/>
    <property type="match status" value="2"/>
</dbReference>
<evidence type="ECO:0000313" key="7">
    <source>
        <dbReference type="EMBL" id="RCK41522.1"/>
    </source>
</evidence>
<dbReference type="PANTHER" id="PTHR32322:SF9">
    <property type="entry name" value="AMINO-ACID METABOLITE EFFLUX PUMP-RELATED"/>
    <property type="match status" value="1"/>
</dbReference>
<feature type="domain" description="EamA" evidence="6">
    <location>
        <begin position="15"/>
        <end position="146"/>
    </location>
</feature>
<dbReference type="OrthoDB" id="9810556at2"/>
<evidence type="ECO:0000256" key="2">
    <source>
        <dbReference type="ARBA" id="ARBA00022692"/>
    </source>
</evidence>
<evidence type="ECO:0000256" key="1">
    <source>
        <dbReference type="ARBA" id="ARBA00004141"/>
    </source>
</evidence>
<evidence type="ECO:0000313" key="8">
    <source>
        <dbReference type="Proteomes" id="UP000252255"/>
    </source>
</evidence>
<keyword evidence="4 5" id="KW-0472">Membrane</keyword>
<feature type="transmembrane region" description="Helical" evidence="5">
    <location>
        <begin position="132"/>
        <end position="148"/>
    </location>
</feature>
<feature type="transmembrane region" description="Helical" evidence="5">
    <location>
        <begin position="229"/>
        <end position="249"/>
    </location>
</feature>
<dbReference type="InterPro" id="IPR037185">
    <property type="entry name" value="EmrE-like"/>
</dbReference>
<feature type="transmembrane region" description="Helical" evidence="5">
    <location>
        <begin position="168"/>
        <end position="187"/>
    </location>
</feature>